<evidence type="ECO:0000313" key="2">
    <source>
        <dbReference type="EMBL" id="GAA5106526.1"/>
    </source>
</evidence>
<dbReference type="InterPro" id="IPR050508">
    <property type="entry name" value="Methyltransf_Superfamily"/>
</dbReference>
<feature type="domain" description="HTH arsR-type" evidence="1">
    <location>
        <begin position="4"/>
        <end position="100"/>
    </location>
</feature>
<dbReference type="InterPro" id="IPR001845">
    <property type="entry name" value="HTH_ArsR_DNA-bd_dom"/>
</dbReference>
<organism evidence="2 3">
    <name type="scientific">Bartonella jaculi</name>
    <dbReference type="NCBI Taxonomy" id="686226"/>
    <lineage>
        <taxon>Bacteria</taxon>
        <taxon>Pseudomonadati</taxon>
        <taxon>Pseudomonadota</taxon>
        <taxon>Alphaproteobacteria</taxon>
        <taxon>Hyphomicrobiales</taxon>
        <taxon>Bartonellaceae</taxon>
        <taxon>Bartonella</taxon>
    </lineage>
</organism>
<keyword evidence="3" id="KW-1185">Reference proteome</keyword>
<dbReference type="Proteomes" id="UP001500864">
    <property type="component" value="Unassembled WGS sequence"/>
</dbReference>
<dbReference type="InterPro" id="IPR029063">
    <property type="entry name" value="SAM-dependent_MTases_sf"/>
</dbReference>
<dbReference type="InterPro" id="IPR013216">
    <property type="entry name" value="Methyltransf_11"/>
</dbReference>
<dbReference type="InterPro" id="IPR036388">
    <property type="entry name" value="WH-like_DNA-bd_sf"/>
</dbReference>
<evidence type="ECO:0000259" key="1">
    <source>
        <dbReference type="PROSITE" id="PS50987"/>
    </source>
</evidence>
<proteinExistence type="predicted"/>
<protein>
    <submittedName>
        <fullName evidence="2">Metalloregulator ArsR/SmtB family transcription factor</fullName>
    </submittedName>
</protein>
<dbReference type="CDD" id="cd00090">
    <property type="entry name" value="HTH_ARSR"/>
    <property type="match status" value="1"/>
</dbReference>
<dbReference type="PROSITE" id="PS50987">
    <property type="entry name" value="HTH_ARSR_2"/>
    <property type="match status" value="1"/>
</dbReference>
<evidence type="ECO:0000313" key="3">
    <source>
        <dbReference type="Proteomes" id="UP001500864"/>
    </source>
</evidence>
<dbReference type="Pfam" id="PF12802">
    <property type="entry name" value="MarR_2"/>
    <property type="match status" value="1"/>
</dbReference>
<accession>A0ABP9N557</accession>
<name>A0ABP9N557_9HYPH</name>
<dbReference type="SUPFAM" id="SSF53335">
    <property type="entry name" value="S-adenosyl-L-methionine-dependent methyltransferases"/>
    <property type="match status" value="1"/>
</dbReference>
<dbReference type="Pfam" id="PF08241">
    <property type="entry name" value="Methyltransf_11"/>
    <property type="match status" value="1"/>
</dbReference>
<dbReference type="InterPro" id="IPR011991">
    <property type="entry name" value="ArsR-like_HTH"/>
</dbReference>
<dbReference type="PANTHER" id="PTHR42912">
    <property type="entry name" value="METHYLTRANSFERASE"/>
    <property type="match status" value="1"/>
</dbReference>
<sequence>MFMEKINSLDAMIVLLKTMAEASRLRILALLYHEDLTVSDFTFILGQSQQRVSRNLRLLYEAQLIERYQKGGRVYFKLCRGCLSKKDIVMAALSALPEHDLMLVHDLTCLVDIKKQRLNKRKKDFLQNATQRDVLRLSYVAESAVESALHEIIGDKPFETMLDIGMGTGSVSKLFSGLYTHAVEVTLDSDILHLSVGNITFDLVVLHWVLHCLNGPHIAFKEIARVLRPNGRLLIVDFVHHKVASSHSSHVHMSLEFSDSQIEQWLKNAGLVLEQTVCLAPVQNESHERLMVKLWLARDPRLLVDDIKDKNIEFA</sequence>
<reference evidence="3" key="1">
    <citation type="journal article" date="2019" name="Int. J. Syst. Evol. Microbiol.">
        <title>The Global Catalogue of Microorganisms (GCM) 10K type strain sequencing project: providing services to taxonomists for standard genome sequencing and annotation.</title>
        <authorList>
            <consortium name="The Broad Institute Genomics Platform"/>
            <consortium name="The Broad Institute Genome Sequencing Center for Infectious Disease"/>
            <person name="Wu L."/>
            <person name="Ma J."/>
        </authorList>
    </citation>
    <scope>NUCLEOTIDE SEQUENCE [LARGE SCALE GENOMIC DNA]</scope>
    <source>
        <strain evidence="3">JCM 17712</strain>
    </source>
</reference>
<dbReference type="SMART" id="SM00418">
    <property type="entry name" value="HTH_ARSR"/>
    <property type="match status" value="1"/>
</dbReference>
<dbReference type="InterPro" id="IPR036390">
    <property type="entry name" value="WH_DNA-bd_sf"/>
</dbReference>
<dbReference type="EMBL" id="BAABIZ010000005">
    <property type="protein sequence ID" value="GAA5106526.1"/>
    <property type="molecule type" value="Genomic_DNA"/>
</dbReference>
<dbReference type="Gene3D" id="1.10.10.10">
    <property type="entry name" value="Winged helix-like DNA-binding domain superfamily/Winged helix DNA-binding domain"/>
    <property type="match status" value="1"/>
</dbReference>
<gene>
    <name evidence="2" type="ORF">GCM10023261_07020</name>
</gene>
<dbReference type="PRINTS" id="PR00778">
    <property type="entry name" value="HTHARSR"/>
</dbReference>
<dbReference type="InterPro" id="IPR000835">
    <property type="entry name" value="HTH_MarR-typ"/>
</dbReference>
<dbReference type="PANTHER" id="PTHR42912:SF93">
    <property type="entry name" value="N6-ADENOSINE-METHYLTRANSFERASE TMT1A"/>
    <property type="match status" value="1"/>
</dbReference>
<comment type="caution">
    <text evidence="2">The sequence shown here is derived from an EMBL/GenBank/DDBJ whole genome shotgun (WGS) entry which is preliminary data.</text>
</comment>
<dbReference type="SUPFAM" id="SSF46785">
    <property type="entry name" value="Winged helix' DNA-binding domain"/>
    <property type="match status" value="1"/>
</dbReference>
<dbReference type="Gene3D" id="3.40.50.150">
    <property type="entry name" value="Vaccinia Virus protein VP39"/>
    <property type="match status" value="1"/>
</dbReference>